<proteinExistence type="inferred from homology"/>
<feature type="compositionally biased region" description="Pro residues" evidence="8">
    <location>
        <begin position="117"/>
        <end position="129"/>
    </location>
</feature>
<dbReference type="InterPro" id="IPR011066">
    <property type="entry name" value="MscS_channel_C_sf"/>
</dbReference>
<dbReference type="Gene3D" id="2.30.30.60">
    <property type="match status" value="1"/>
</dbReference>
<evidence type="ECO:0000256" key="1">
    <source>
        <dbReference type="ARBA" id="ARBA00004651"/>
    </source>
</evidence>
<dbReference type="PANTHER" id="PTHR30347">
    <property type="entry name" value="POTASSIUM CHANNEL RELATED"/>
    <property type="match status" value="1"/>
</dbReference>
<evidence type="ECO:0000256" key="5">
    <source>
        <dbReference type="ARBA" id="ARBA00022989"/>
    </source>
</evidence>
<dbReference type="Pfam" id="PF21082">
    <property type="entry name" value="MS_channel_3rd"/>
    <property type="match status" value="1"/>
</dbReference>
<evidence type="ECO:0000256" key="3">
    <source>
        <dbReference type="ARBA" id="ARBA00022475"/>
    </source>
</evidence>
<protein>
    <submittedName>
        <fullName evidence="14">Mechanosensitive ion channel family protein</fullName>
    </submittedName>
</protein>
<dbReference type="SUPFAM" id="SSF82861">
    <property type="entry name" value="Mechanosensitive channel protein MscS (YggB), transmembrane region"/>
    <property type="match status" value="1"/>
</dbReference>
<feature type="transmembrane region" description="Helical" evidence="9">
    <location>
        <begin position="499"/>
        <end position="523"/>
    </location>
</feature>
<evidence type="ECO:0000259" key="11">
    <source>
        <dbReference type="Pfam" id="PF00924"/>
    </source>
</evidence>
<dbReference type="Gene3D" id="3.30.70.100">
    <property type="match status" value="1"/>
</dbReference>
<keyword evidence="7" id="KW-0175">Coiled coil</keyword>
<keyword evidence="15" id="KW-1185">Reference proteome</keyword>
<dbReference type="InterPro" id="IPR023408">
    <property type="entry name" value="MscS_beta-dom_sf"/>
</dbReference>
<gene>
    <name evidence="14" type="ORF">F7D14_19245</name>
</gene>
<evidence type="ECO:0000256" key="9">
    <source>
        <dbReference type="SAM" id="Phobius"/>
    </source>
</evidence>
<feature type="compositionally biased region" description="Pro residues" evidence="8">
    <location>
        <begin position="158"/>
        <end position="167"/>
    </location>
</feature>
<keyword evidence="4 9" id="KW-0812">Transmembrane</keyword>
<evidence type="ECO:0000256" key="7">
    <source>
        <dbReference type="SAM" id="Coils"/>
    </source>
</evidence>
<feature type="coiled-coil region" evidence="7">
    <location>
        <begin position="32"/>
        <end position="83"/>
    </location>
</feature>
<dbReference type="Gene3D" id="1.10.287.1260">
    <property type="match status" value="1"/>
</dbReference>
<feature type="compositionally biased region" description="Pro residues" evidence="8">
    <location>
        <begin position="137"/>
        <end position="148"/>
    </location>
</feature>
<dbReference type="InterPro" id="IPR052702">
    <property type="entry name" value="MscS-like_channel"/>
</dbReference>
<keyword evidence="6 9" id="KW-0472">Membrane</keyword>
<evidence type="ECO:0000313" key="15">
    <source>
        <dbReference type="Proteomes" id="UP000422569"/>
    </source>
</evidence>
<dbReference type="Pfam" id="PF00924">
    <property type="entry name" value="MS_channel_2nd"/>
    <property type="match status" value="1"/>
</dbReference>
<dbReference type="GO" id="GO:0005886">
    <property type="term" value="C:plasma membrane"/>
    <property type="evidence" value="ECO:0007669"/>
    <property type="project" value="UniProtKB-SubCell"/>
</dbReference>
<keyword evidence="5 9" id="KW-1133">Transmembrane helix</keyword>
<evidence type="ECO:0000256" key="6">
    <source>
        <dbReference type="ARBA" id="ARBA00023136"/>
    </source>
</evidence>
<feature type="transmembrane region" description="Helical" evidence="9">
    <location>
        <begin position="470"/>
        <end position="493"/>
    </location>
</feature>
<feature type="chain" id="PRO_5025667781" evidence="10">
    <location>
        <begin position="26"/>
        <end position="898"/>
    </location>
</feature>
<evidence type="ECO:0000256" key="8">
    <source>
        <dbReference type="SAM" id="MobiDB-lite"/>
    </source>
</evidence>
<comment type="similarity">
    <text evidence="2">Belongs to the MscS (TC 1.A.23) family.</text>
</comment>
<name>A0A6B8M9W6_9HYPH</name>
<dbReference type="InterPro" id="IPR049278">
    <property type="entry name" value="MS_channel_C"/>
</dbReference>
<dbReference type="InterPro" id="IPR010920">
    <property type="entry name" value="LSM_dom_sf"/>
</dbReference>
<sequence length="898" mass="95840">MRRPTLIFALLFVALAGLATLAARADEPPTTLEQVNAKLDRTRATLDEAHKTLEEPNLTDSALRRLRDRMEPLQQDLEATINALTPRLAAVEARLKELAPAETKPPEAKPAEVAPVVPAPPPQVAPAPAPAAQSKAPPLPPARPILPKPDPKADPAKPQAPPQPPTPGDAAPSAEAAASAELVEQRKLFDATDATLKRARAMLLETRQLTVQIVARQRDLFAKTLFLRTSGLFSVDLWRAAIADAPSVYTAAKAFLSDRASNFAARVESRRVEFFFAVALILLALPPAFVLSRRVLARDHGGVKITPVRRAAAAGWTTLVAAAVPVVGAAALGGALDGFDLLDASVEPVWRRLFEAIARVSFVYGAARAVFAPTHPDWRVVDPGDRLAKLFVRLLTSAALVLSLTRLVEQLEETVQASLPLVIVTRGLGVLIIAGLFFWALRALSPAKASAEGEAAATGKGRDWLVAARFFSGLALLIVLGACAAGYVTFANFTIMEAAWTAIVAFLLYVFVVLSAGGVEHAFSEEGLLGRSLISGLGVKREQLAPIGVLLSGIVIILAWFAAALLALAPFGYESNDIVSNTLNAFFSFKIGDVTISPSAAVTALGLFFIVLAAVQGFRRWLDTRLLPLTRLDTGLRSSINSTLGYAGAIGAALTALSSLGVGVEKLAIVAGALSVGIGFGLKDIINNFVSGLILLWERAIRVGDWVVIGDEQGYVRRINVRSTEIETFDRATMIVPNSNLISGVVKNWLRGDRVGRIKVAIAPHSGVDPEQIRDLMLAAAKAQEGVLRIPAPQVMFMGMEASSFKFELWCYVEDVEKSSRLRSDLHFDLHRRLSESGVKMAATVEPPKTILQLPELDKLATAAAASALAIETDIVQLASPDDSSLDEAAASVEKQDA</sequence>
<feature type="domain" description="Mechanosensitive ion channel MscS C-terminal" evidence="13">
    <location>
        <begin position="769"/>
        <end position="841"/>
    </location>
</feature>
<dbReference type="SUPFAM" id="SSF50182">
    <property type="entry name" value="Sm-like ribonucleoproteins"/>
    <property type="match status" value="1"/>
</dbReference>
<feature type="transmembrane region" description="Helical" evidence="9">
    <location>
        <begin position="274"/>
        <end position="292"/>
    </location>
</feature>
<feature type="transmembrane region" description="Helical" evidence="9">
    <location>
        <begin position="600"/>
        <end position="622"/>
    </location>
</feature>
<feature type="signal peptide" evidence="10">
    <location>
        <begin position="1"/>
        <end position="25"/>
    </location>
</feature>
<dbReference type="PANTHER" id="PTHR30347:SF1">
    <property type="entry name" value="MECHANOSENSITIVE CHANNEL MSCK"/>
    <property type="match status" value="1"/>
</dbReference>
<evidence type="ECO:0000259" key="12">
    <source>
        <dbReference type="Pfam" id="PF12607"/>
    </source>
</evidence>
<feature type="transmembrane region" description="Helical" evidence="9">
    <location>
        <begin position="313"/>
        <end position="336"/>
    </location>
</feature>
<dbReference type="RefSeq" id="WP_016918468.1">
    <property type="nucleotide sequence ID" value="NZ_CP044331.1"/>
</dbReference>
<dbReference type="EMBL" id="CP044331">
    <property type="protein sequence ID" value="QGM99408.1"/>
    <property type="molecule type" value="Genomic_DNA"/>
</dbReference>
<evidence type="ECO:0000256" key="2">
    <source>
        <dbReference type="ARBA" id="ARBA00008017"/>
    </source>
</evidence>
<evidence type="ECO:0000313" key="14">
    <source>
        <dbReference type="EMBL" id="QGM99408.1"/>
    </source>
</evidence>
<comment type="subcellular location">
    <subcellularLocation>
        <location evidence="1">Cell membrane</location>
        <topology evidence="1">Multi-pass membrane protein</topology>
    </subcellularLocation>
</comment>
<accession>A0A6B8M9W6</accession>
<feature type="transmembrane region" description="Helical" evidence="9">
    <location>
        <begin position="643"/>
        <end position="661"/>
    </location>
</feature>
<dbReference type="Proteomes" id="UP000422569">
    <property type="component" value="Chromosome"/>
</dbReference>
<keyword evidence="10" id="KW-0732">Signal</keyword>
<dbReference type="KEGG" id="mpar:F7D14_19245"/>
<feature type="transmembrane region" description="Helical" evidence="9">
    <location>
        <begin position="544"/>
        <end position="569"/>
    </location>
</feature>
<keyword evidence="3" id="KW-1003">Cell membrane</keyword>
<feature type="compositionally biased region" description="Basic and acidic residues" evidence="8">
    <location>
        <begin position="99"/>
        <end position="110"/>
    </location>
</feature>
<feature type="domain" description="DUF3772" evidence="12">
    <location>
        <begin position="196"/>
        <end position="257"/>
    </location>
</feature>
<feature type="domain" description="Mechanosensitive ion channel MscS" evidence="11">
    <location>
        <begin position="684"/>
        <end position="749"/>
    </location>
</feature>
<feature type="transmembrane region" description="Helical" evidence="9">
    <location>
        <begin position="417"/>
        <end position="441"/>
    </location>
</feature>
<evidence type="ECO:0000256" key="10">
    <source>
        <dbReference type="SAM" id="SignalP"/>
    </source>
</evidence>
<evidence type="ECO:0000256" key="4">
    <source>
        <dbReference type="ARBA" id="ARBA00022692"/>
    </source>
</evidence>
<dbReference type="GO" id="GO:0008381">
    <property type="term" value="F:mechanosensitive monoatomic ion channel activity"/>
    <property type="evidence" value="ECO:0007669"/>
    <property type="project" value="UniProtKB-ARBA"/>
</dbReference>
<feature type="compositionally biased region" description="Low complexity" evidence="8">
    <location>
        <begin position="168"/>
        <end position="177"/>
    </location>
</feature>
<dbReference type="InterPro" id="IPR011014">
    <property type="entry name" value="MscS_channel_TM-2"/>
</dbReference>
<reference evidence="14 15" key="1">
    <citation type="submission" date="2019-09" db="EMBL/GenBank/DDBJ databases">
        <title>Isolation and complete genome sequencing of Methylocystis species.</title>
        <authorList>
            <person name="Rumah B.L."/>
            <person name="Stead C.E."/>
            <person name="Stevens B.C."/>
            <person name="Minton N.P."/>
            <person name="Grosse-Honebrink A."/>
            <person name="Zhang Y."/>
        </authorList>
    </citation>
    <scope>NUCLEOTIDE SEQUENCE [LARGE SCALE GENOMIC DNA]</scope>
    <source>
        <strain evidence="14 15">BRCS2</strain>
    </source>
</reference>
<feature type="region of interest" description="Disordered" evidence="8">
    <location>
        <begin position="99"/>
        <end position="177"/>
    </location>
</feature>
<organism evidence="14 15">
    <name type="scientific">Methylocystis parvus</name>
    <dbReference type="NCBI Taxonomy" id="134"/>
    <lineage>
        <taxon>Bacteria</taxon>
        <taxon>Pseudomonadati</taxon>
        <taxon>Pseudomonadota</taxon>
        <taxon>Alphaproteobacteria</taxon>
        <taxon>Hyphomicrobiales</taxon>
        <taxon>Methylocystaceae</taxon>
        <taxon>Methylocystis</taxon>
    </lineage>
</organism>
<dbReference type="InterPro" id="IPR006685">
    <property type="entry name" value="MscS_channel_2nd"/>
</dbReference>
<dbReference type="Pfam" id="PF12607">
    <property type="entry name" value="DUF3772"/>
    <property type="match status" value="1"/>
</dbReference>
<dbReference type="SUPFAM" id="SSF82689">
    <property type="entry name" value="Mechanosensitive channel protein MscS (YggB), C-terminal domain"/>
    <property type="match status" value="1"/>
</dbReference>
<dbReference type="AlphaFoldDB" id="A0A6B8M9W6"/>
<dbReference type="InterPro" id="IPR022249">
    <property type="entry name" value="DUF3772"/>
</dbReference>
<evidence type="ECO:0000259" key="13">
    <source>
        <dbReference type="Pfam" id="PF21082"/>
    </source>
</evidence>